<dbReference type="InterPro" id="IPR001667">
    <property type="entry name" value="DDH_dom"/>
</dbReference>
<dbReference type="InterPro" id="IPR051319">
    <property type="entry name" value="Oligoribo/pAp-PDE_c-di-AMP_PDE"/>
</dbReference>
<dbReference type="PANTHER" id="PTHR47618">
    <property type="entry name" value="BIFUNCTIONAL OLIGORIBONUCLEASE AND PAP PHOSPHATASE NRNA"/>
    <property type="match status" value="1"/>
</dbReference>
<dbReference type="Gene3D" id="3.10.310.30">
    <property type="match status" value="1"/>
</dbReference>
<evidence type="ECO:0000313" key="4">
    <source>
        <dbReference type="Proteomes" id="UP000179010"/>
    </source>
</evidence>
<accession>A0A1F4PNI6</accession>
<dbReference type="EMBL" id="METE01000009">
    <property type="protein sequence ID" value="OGB85195.1"/>
    <property type="molecule type" value="Genomic_DNA"/>
</dbReference>
<protein>
    <recommendedName>
        <fullName evidence="5">DDH domain-containing protein</fullName>
    </recommendedName>
</protein>
<dbReference type="SUPFAM" id="SSF64182">
    <property type="entry name" value="DHH phosphoesterases"/>
    <property type="match status" value="1"/>
</dbReference>
<proteinExistence type="predicted"/>
<dbReference type="Gene3D" id="3.90.1640.10">
    <property type="entry name" value="inorganic pyrophosphatase (n-terminal core)"/>
    <property type="match status" value="2"/>
</dbReference>
<dbReference type="Pfam" id="PF01368">
    <property type="entry name" value="DHH"/>
    <property type="match status" value="1"/>
</dbReference>
<dbReference type="InterPro" id="IPR003156">
    <property type="entry name" value="DHHA1_dom"/>
</dbReference>
<reference evidence="3 4" key="1">
    <citation type="journal article" date="2016" name="Nat. Commun.">
        <title>Thousands of microbial genomes shed light on interconnected biogeochemical processes in an aquifer system.</title>
        <authorList>
            <person name="Anantharaman K."/>
            <person name="Brown C.T."/>
            <person name="Hug L.A."/>
            <person name="Sharon I."/>
            <person name="Castelle C.J."/>
            <person name="Probst A.J."/>
            <person name="Thomas B.C."/>
            <person name="Singh A."/>
            <person name="Wilkins M.J."/>
            <person name="Karaoz U."/>
            <person name="Brodie E.L."/>
            <person name="Williams K.H."/>
            <person name="Hubbard S.S."/>
            <person name="Banfield J.F."/>
        </authorList>
    </citation>
    <scope>NUCLEOTIDE SEQUENCE [LARGE SCALE GENOMIC DNA]</scope>
</reference>
<dbReference type="InterPro" id="IPR038763">
    <property type="entry name" value="DHH_sf"/>
</dbReference>
<dbReference type="PANTHER" id="PTHR47618:SF1">
    <property type="entry name" value="BIFUNCTIONAL OLIGORIBONUCLEASE AND PAP PHOSPHATASE NRNA"/>
    <property type="match status" value="1"/>
</dbReference>
<feature type="domain" description="DHHA1" evidence="2">
    <location>
        <begin position="286"/>
        <end position="371"/>
    </location>
</feature>
<dbReference type="AlphaFoldDB" id="A0A1F4PNI6"/>
<feature type="domain" description="DDH" evidence="1">
    <location>
        <begin position="20"/>
        <end position="210"/>
    </location>
</feature>
<dbReference type="Proteomes" id="UP000179010">
    <property type="component" value="Unassembled WGS sequence"/>
</dbReference>
<evidence type="ECO:0008006" key="5">
    <source>
        <dbReference type="Google" id="ProtNLM"/>
    </source>
</evidence>
<evidence type="ECO:0000259" key="2">
    <source>
        <dbReference type="Pfam" id="PF02272"/>
    </source>
</evidence>
<gene>
    <name evidence="3" type="ORF">A2994_03515</name>
</gene>
<dbReference type="Pfam" id="PF02272">
    <property type="entry name" value="DHHA1"/>
    <property type="match status" value="1"/>
</dbReference>
<evidence type="ECO:0000313" key="3">
    <source>
        <dbReference type="EMBL" id="OGB85195.1"/>
    </source>
</evidence>
<evidence type="ECO:0000259" key="1">
    <source>
        <dbReference type="Pfam" id="PF01368"/>
    </source>
</evidence>
<dbReference type="STRING" id="1798539.A2994_03515"/>
<name>A0A1F4PNI6_UNCK3</name>
<comment type="caution">
    <text evidence="3">The sequence shown here is derived from an EMBL/GenBank/DDBJ whole genome shotgun (WGS) entry which is preliminary data.</text>
</comment>
<sequence>MELTPKQQALELINKSKHILIAPGRADGDSIGSGLALYLVLSRLGKRVSLVVLDPLPSKFNFLPQLNEIQPEFNGLRDFVISLDCATAAADKLAYNFQDDKLNIVITPKHGVFKPTDVSFAEGSFQYDCLITLDAADLEQVGPLYTDSPKLFQTVPLINIDHHASNDYYGAVNLVDLTATSTAEILVGLIEALGPSLIDADVATALLTGIINDTGSFQHSNTTPKSLTIAAQMVGFGARHQEIIQYLFKTKAFSTLKLWGRILTNVQHDAGSRLVWSTAPLSDITETEATGEQISGIIDELMTSIPEADIVVLLSERDPRVVSGSIRTKRGIDAADIAKIFGGGGHHGAAGFKLLDSSIPEAEATVVAKIREYQAKRLMGVTPTPAESENVGLEPVISDLVKSE</sequence>
<dbReference type="GO" id="GO:0003676">
    <property type="term" value="F:nucleic acid binding"/>
    <property type="evidence" value="ECO:0007669"/>
    <property type="project" value="InterPro"/>
</dbReference>
<organism evidence="3 4">
    <name type="scientific">candidate division Kazan bacterium RIFCSPLOWO2_01_FULL_48_13</name>
    <dbReference type="NCBI Taxonomy" id="1798539"/>
    <lineage>
        <taxon>Bacteria</taxon>
        <taxon>Bacteria division Kazan-3B-28</taxon>
    </lineage>
</organism>